<reference evidence="2 3" key="1">
    <citation type="submission" date="2016-11" db="EMBL/GenBank/DDBJ databases">
        <title>Trade-off between light-utilization and light-protection in marine flavobacteria.</title>
        <authorList>
            <person name="Kumagai Y."/>
        </authorList>
    </citation>
    <scope>NUCLEOTIDE SEQUENCE [LARGE SCALE GENOMIC DNA]</scope>
    <source>
        <strain evidence="2 3">NBRC 107741</strain>
    </source>
</reference>
<evidence type="ECO:0000313" key="3">
    <source>
        <dbReference type="Proteomes" id="UP000239800"/>
    </source>
</evidence>
<dbReference type="AlphaFoldDB" id="A0A2S7KNZ9"/>
<gene>
    <name evidence="2" type="ORF">BST85_05185</name>
</gene>
<keyword evidence="1" id="KW-0732">Signal</keyword>
<name>A0A2S7KNZ9_9FLAO</name>
<evidence type="ECO:0000313" key="2">
    <source>
        <dbReference type="EMBL" id="PQB04356.1"/>
    </source>
</evidence>
<keyword evidence="3" id="KW-1185">Reference proteome</keyword>
<feature type="signal peptide" evidence="1">
    <location>
        <begin position="1"/>
        <end position="21"/>
    </location>
</feature>
<proteinExistence type="predicted"/>
<evidence type="ECO:0000256" key="1">
    <source>
        <dbReference type="SAM" id="SignalP"/>
    </source>
</evidence>
<comment type="caution">
    <text evidence="2">The sequence shown here is derived from an EMBL/GenBank/DDBJ whole genome shotgun (WGS) entry which is preliminary data.</text>
</comment>
<sequence length="112" mass="13046">MNNWKVIITIACLTMGSVATAQSSGYRADSLQFKMYTRLFVNDQIELDSVVVKKVFCDYCSDKQLEILKREAYRQSILESENPKYKKPGQHRLALYVRLSKEDFRALNDQNE</sequence>
<feature type="chain" id="PRO_5015609279" evidence="1">
    <location>
        <begin position="22"/>
        <end position="112"/>
    </location>
</feature>
<protein>
    <submittedName>
        <fullName evidence="2">Uncharacterized protein</fullName>
    </submittedName>
</protein>
<dbReference type="EMBL" id="MQUB01000001">
    <property type="protein sequence ID" value="PQB04356.1"/>
    <property type="molecule type" value="Genomic_DNA"/>
</dbReference>
<organism evidence="2 3">
    <name type="scientific">Aureitalea marina</name>
    <dbReference type="NCBI Taxonomy" id="930804"/>
    <lineage>
        <taxon>Bacteria</taxon>
        <taxon>Pseudomonadati</taxon>
        <taxon>Bacteroidota</taxon>
        <taxon>Flavobacteriia</taxon>
        <taxon>Flavobacteriales</taxon>
        <taxon>Flavobacteriaceae</taxon>
        <taxon>Aureitalea</taxon>
    </lineage>
</organism>
<accession>A0A2S7KNZ9</accession>
<dbReference type="Proteomes" id="UP000239800">
    <property type="component" value="Unassembled WGS sequence"/>
</dbReference>